<keyword evidence="3" id="KW-0175">Coiled coil</keyword>
<dbReference type="Pfam" id="PF00700">
    <property type="entry name" value="Flagellin_C"/>
    <property type="match status" value="1"/>
</dbReference>
<dbReference type="KEGG" id="vfl:AL536_09470"/>
<dbReference type="InterPro" id="IPR042187">
    <property type="entry name" value="Flagellin_C_sub2"/>
</dbReference>
<dbReference type="InterPro" id="IPR001492">
    <property type="entry name" value="Flagellin"/>
</dbReference>
<dbReference type="EMBL" id="CP014035">
    <property type="protein sequence ID" value="AMF93749.1"/>
    <property type="molecule type" value="Genomic_DNA"/>
</dbReference>
<accession>A0AAX2LQN7</accession>
<dbReference type="Proteomes" id="UP000254626">
    <property type="component" value="Unassembled WGS sequence"/>
</dbReference>
<dbReference type="InterPro" id="IPR010810">
    <property type="entry name" value="Flagellin_hook_IN_motif"/>
</dbReference>
<proteinExistence type="inferred from homology"/>
<comment type="similarity">
    <text evidence="1 5">Belongs to the bacterial flagellin family.</text>
</comment>
<organism evidence="9 11">
    <name type="scientific">Vibrio fluvialis</name>
    <dbReference type="NCBI Taxonomy" id="676"/>
    <lineage>
        <taxon>Bacteria</taxon>
        <taxon>Pseudomonadati</taxon>
        <taxon>Pseudomonadota</taxon>
        <taxon>Gammaproteobacteria</taxon>
        <taxon>Vibrionales</taxon>
        <taxon>Vibrionaceae</taxon>
        <taxon>Vibrio</taxon>
    </lineage>
</organism>
<reference evidence="10" key="1">
    <citation type="submission" date="2015-12" db="EMBL/GenBank/DDBJ databases">
        <title>FDA dAtabase for Regulatory Grade micrObial Sequences (FDA-ARGOS): Supporting development and validation of Infectious Disease Dx tests.</title>
        <authorList>
            <person name="Hoffmann M."/>
            <person name="Allard M."/>
            <person name="Evans P."/>
            <person name="Brown E."/>
            <person name="Tallon L.J."/>
            <person name="Sadzewicz L."/>
            <person name="Sengamalay N."/>
            <person name="Ott S."/>
            <person name="Godinez A."/>
            <person name="Nagaraj S."/>
            <person name="Vyas G."/>
            <person name="Aluvathingal J."/>
            <person name="Nadendla S."/>
            <person name="Geyer C."/>
            <person name="Sichtig H."/>
        </authorList>
    </citation>
    <scope>NUCLEOTIDE SEQUENCE [LARGE SCALE GENOMIC DNA]</scope>
    <source>
        <strain evidence="10">ATCC 33809</strain>
    </source>
</reference>
<dbReference type="GeneID" id="29385100"/>
<dbReference type="PRINTS" id="PR00207">
    <property type="entry name" value="FLAGELLIN"/>
</dbReference>
<dbReference type="Gene3D" id="2.60.40.4390">
    <property type="match status" value="1"/>
</dbReference>
<evidence type="ECO:0000313" key="8">
    <source>
        <dbReference type="EMBL" id="AMF93749.1"/>
    </source>
</evidence>
<reference evidence="9 11" key="3">
    <citation type="submission" date="2018-06" db="EMBL/GenBank/DDBJ databases">
        <authorList>
            <consortium name="Pathogen Informatics"/>
            <person name="Doyle S."/>
        </authorList>
    </citation>
    <scope>NUCLEOTIDE SEQUENCE [LARGE SCALE GENOMIC DNA]</scope>
    <source>
        <strain evidence="9 11">NCTC11327</strain>
    </source>
</reference>
<keyword evidence="2 5" id="KW-0964">Secreted</keyword>
<evidence type="ECO:0000256" key="1">
    <source>
        <dbReference type="ARBA" id="ARBA00005709"/>
    </source>
</evidence>
<dbReference type="Pfam" id="PF07196">
    <property type="entry name" value="Flagellin_IN"/>
    <property type="match status" value="1"/>
</dbReference>
<dbReference type="GO" id="GO:0005576">
    <property type="term" value="C:extracellular region"/>
    <property type="evidence" value="ECO:0007669"/>
    <property type="project" value="UniProtKB-SubCell"/>
</dbReference>
<sequence length="379" mass="40466">MTINVNTNVSAMTAQRYLNKASNELNTSMERLSSGNRINSAKDDAAGLQISNRLTAQSRGLDVAMRNANDGISIAQTAEGAMNESTSILQRMRDLSLQSANGTNSTSERKALNEEVTALQDELNRIAETTSFGGRKLLNGSFGEASFQIGASSGEAIIMGLTSIRADDNRMGGMSYLSEQGKDKNWGVPDNARDLKFEFTGKDGEPVSLNINAKAGDDIEELATYINGQTDIFKASVDQDGKLQIFVAQPQLAEDLSISGGLASQLGLSTDNGKYTTVQDIDVTTVGGSQNAVGIIDAALKYVDSQRADLGAKQNRLSHSISNLANIQENVESSKSRIKDTDFAKETTQLTKAQILQQAGTSILAQAKQLPNSAISLLQ</sequence>
<dbReference type="PANTHER" id="PTHR42792:SF2">
    <property type="entry name" value="FLAGELLIN"/>
    <property type="match status" value="1"/>
</dbReference>
<evidence type="ECO:0000259" key="6">
    <source>
        <dbReference type="Pfam" id="PF00669"/>
    </source>
</evidence>
<dbReference type="GO" id="GO:0009288">
    <property type="term" value="C:bacterial-type flagellum"/>
    <property type="evidence" value="ECO:0007669"/>
    <property type="project" value="UniProtKB-SubCell"/>
</dbReference>
<dbReference type="NCBIfam" id="NF006468">
    <property type="entry name" value="PRK08869.1-3"/>
    <property type="match status" value="1"/>
</dbReference>
<feature type="domain" description="Flagellin N-terminal" evidence="6">
    <location>
        <begin position="5"/>
        <end position="141"/>
    </location>
</feature>
<keyword evidence="4 5" id="KW-0975">Bacterial flagellum</keyword>
<evidence type="ECO:0000313" key="11">
    <source>
        <dbReference type="Proteomes" id="UP000254626"/>
    </source>
</evidence>
<evidence type="ECO:0000256" key="2">
    <source>
        <dbReference type="ARBA" id="ARBA00022525"/>
    </source>
</evidence>
<gene>
    <name evidence="9" type="primary">flaB_1</name>
    <name evidence="8" type="ORF">AL536_09470</name>
    <name evidence="9" type="ORF">NCTC11327_00624</name>
</gene>
<evidence type="ECO:0000256" key="4">
    <source>
        <dbReference type="ARBA" id="ARBA00023143"/>
    </source>
</evidence>
<dbReference type="PANTHER" id="PTHR42792">
    <property type="entry name" value="FLAGELLIN"/>
    <property type="match status" value="1"/>
</dbReference>
<evidence type="ECO:0000313" key="10">
    <source>
        <dbReference type="Proteomes" id="UP000057088"/>
    </source>
</evidence>
<dbReference type="AlphaFoldDB" id="A0AAX2LQN7"/>
<comment type="function">
    <text evidence="5">Flagellin is the subunit protein which polymerizes to form the filaments of bacterial flagella.</text>
</comment>
<dbReference type="GO" id="GO:0005198">
    <property type="term" value="F:structural molecule activity"/>
    <property type="evidence" value="ECO:0007669"/>
    <property type="project" value="UniProtKB-UniRule"/>
</dbReference>
<name>A0AAX2LQN7_VIBFL</name>
<feature type="domain" description="Flagellin C-terminal" evidence="7">
    <location>
        <begin position="294"/>
        <end position="378"/>
    </location>
</feature>
<dbReference type="Gene3D" id="6.10.280.190">
    <property type="match status" value="1"/>
</dbReference>
<keyword evidence="9" id="KW-0282">Flagellum</keyword>
<evidence type="ECO:0000259" key="7">
    <source>
        <dbReference type="Pfam" id="PF00700"/>
    </source>
</evidence>
<dbReference type="Gene3D" id="6.10.10.10">
    <property type="entry name" value="Flagellar export chaperone, C-terminal domain"/>
    <property type="match status" value="1"/>
</dbReference>
<dbReference type="SUPFAM" id="SSF64518">
    <property type="entry name" value="Phase 1 flagellin"/>
    <property type="match status" value="1"/>
</dbReference>
<comment type="subcellular location">
    <subcellularLocation>
        <location evidence="5">Secreted</location>
    </subcellularLocation>
    <subcellularLocation>
        <location evidence="5">Bacterial flagellum</location>
    </subcellularLocation>
</comment>
<keyword evidence="10" id="KW-1185">Reference proteome</keyword>
<dbReference type="Proteomes" id="UP000057088">
    <property type="component" value="Chromosome 2"/>
</dbReference>
<keyword evidence="9" id="KW-0969">Cilium</keyword>
<dbReference type="InterPro" id="IPR001029">
    <property type="entry name" value="Flagellin_N"/>
</dbReference>
<reference evidence="8" key="2">
    <citation type="submission" date="2018-01" db="EMBL/GenBank/DDBJ databases">
        <title>FDA dAtabase for Regulatory Grade micrObial Sequences (FDA-ARGOS): Supporting development and validation of Infectious Disease Dx tests.</title>
        <authorList>
            <person name="Hoffmann M."/>
            <person name="Allard M."/>
            <person name="Evans P."/>
            <person name="Brown E."/>
            <person name="Tallon L."/>
            <person name="Sadzewicz L."/>
            <person name="Sengamalay N."/>
            <person name="Ott S."/>
            <person name="Godinez A."/>
            <person name="Nagaraj S."/>
            <person name="Vyas G."/>
            <person name="Aluvathingal J."/>
            <person name="Nadendla S."/>
            <person name="Geyer C."/>
            <person name="Sichtig H."/>
        </authorList>
    </citation>
    <scope>NUCLEOTIDE SEQUENCE</scope>
    <source>
        <strain evidence="8">ATCC 33809</strain>
    </source>
</reference>
<dbReference type="Gene3D" id="1.20.1330.10">
    <property type="entry name" value="f41 fragment of flagellin, N-terminal domain"/>
    <property type="match status" value="1"/>
</dbReference>
<dbReference type="EMBL" id="UHIP01000001">
    <property type="protein sequence ID" value="SUP21216.1"/>
    <property type="molecule type" value="Genomic_DNA"/>
</dbReference>
<protein>
    <recommendedName>
        <fullName evidence="5">Flagellin</fullName>
    </recommendedName>
</protein>
<dbReference type="Pfam" id="PF00669">
    <property type="entry name" value="Flagellin_N"/>
    <property type="match status" value="1"/>
</dbReference>
<evidence type="ECO:0000313" key="9">
    <source>
        <dbReference type="EMBL" id="SUP21216.1"/>
    </source>
</evidence>
<evidence type="ECO:0000256" key="5">
    <source>
        <dbReference type="RuleBase" id="RU362073"/>
    </source>
</evidence>
<evidence type="ECO:0000256" key="3">
    <source>
        <dbReference type="ARBA" id="ARBA00023054"/>
    </source>
</evidence>
<keyword evidence="9" id="KW-0966">Cell projection</keyword>
<dbReference type="RefSeq" id="WP_020430641.1">
    <property type="nucleotide sequence ID" value="NZ_AP028128.1"/>
</dbReference>
<dbReference type="NCBIfam" id="NF006466">
    <property type="entry name" value="PRK08869.1-1"/>
    <property type="match status" value="1"/>
</dbReference>
<dbReference type="InterPro" id="IPR046358">
    <property type="entry name" value="Flagellin_C"/>
</dbReference>